<organism evidence="1 2">
    <name type="scientific">Mucuna pruriens</name>
    <name type="common">Velvet bean</name>
    <name type="synonym">Dolichos pruriens</name>
    <dbReference type="NCBI Taxonomy" id="157652"/>
    <lineage>
        <taxon>Eukaryota</taxon>
        <taxon>Viridiplantae</taxon>
        <taxon>Streptophyta</taxon>
        <taxon>Embryophyta</taxon>
        <taxon>Tracheophyta</taxon>
        <taxon>Spermatophyta</taxon>
        <taxon>Magnoliopsida</taxon>
        <taxon>eudicotyledons</taxon>
        <taxon>Gunneridae</taxon>
        <taxon>Pentapetalae</taxon>
        <taxon>rosids</taxon>
        <taxon>fabids</taxon>
        <taxon>Fabales</taxon>
        <taxon>Fabaceae</taxon>
        <taxon>Papilionoideae</taxon>
        <taxon>50 kb inversion clade</taxon>
        <taxon>NPAAA clade</taxon>
        <taxon>indigoferoid/millettioid clade</taxon>
        <taxon>Phaseoleae</taxon>
        <taxon>Mucuna</taxon>
    </lineage>
</organism>
<sequence length="333" mass="37459">MDQSMIVAASGGALMDKMPVATRHLISNMASNTQRFRIRGANQPRMVNEISVFNNLRLENQLTKLTSLVRQLSVGQHRPSIAARVCGVCTFVEHPTDMCPILQETELDHLESVGAIGGYQNGNWSFDNQQFGKQPFRPRPSTTIPAVETTESSCSRKLTIFGGPNEVVSHKQPGVPTKHELQQYVLLAKHECHHSRHQGANRTVITLRSGKELPQPALQQMSRLTDADFEPDADSQMPQQDNFVPLPFPTQALSVRKPKIDEELLKMFQKVEINIPLLDAIKQIPKYTKFLKELCVHKRKKIKGRVELGGIVSALIRNEDFTARTQRALPKKF</sequence>
<name>A0A371HUS6_MUCPR</name>
<proteinExistence type="predicted"/>
<keyword evidence="2" id="KW-1185">Reference proteome</keyword>
<dbReference type="OrthoDB" id="778454at2759"/>
<evidence type="ECO:0000313" key="2">
    <source>
        <dbReference type="Proteomes" id="UP000257109"/>
    </source>
</evidence>
<evidence type="ECO:0008006" key="3">
    <source>
        <dbReference type="Google" id="ProtNLM"/>
    </source>
</evidence>
<reference evidence="1" key="1">
    <citation type="submission" date="2018-05" db="EMBL/GenBank/DDBJ databases">
        <title>Draft genome of Mucuna pruriens seed.</title>
        <authorList>
            <person name="Nnadi N.E."/>
            <person name="Vos R."/>
            <person name="Hasami M.H."/>
            <person name="Devisetty U.K."/>
            <person name="Aguiy J.C."/>
        </authorList>
    </citation>
    <scope>NUCLEOTIDE SEQUENCE [LARGE SCALE GENOMIC DNA]</scope>
    <source>
        <strain evidence="1">JCA_2017</strain>
    </source>
</reference>
<gene>
    <name evidence="1" type="ORF">CR513_09467</name>
</gene>
<accession>A0A371HUS6</accession>
<comment type="caution">
    <text evidence="1">The sequence shown here is derived from an EMBL/GenBank/DDBJ whole genome shotgun (WGS) entry which is preliminary data.</text>
</comment>
<evidence type="ECO:0000313" key="1">
    <source>
        <dbReference type="EMBL" id="RDY06533.1"/>
    </source>
</evidence>
<feature type="non-terminal residue" evidence="1">
    <location>
        <position position="1"/>
    </location>
</feature>
<dbReference type="EMBL" id="QJKJ01001670">
    <property type="protein sequence ID" value="RDY06533.1"/>
    <property type="molecule type" value="Genomic_DNA"/>
</dbReference>
<protein>
    <recommendedName>
        <fullName evidence="3">Retrotransposon gag protein</fullName>
    </recommendedName>
</protein>
<dbReference type="Proteomes" id="UP000257109">
    <property type="component" value="Unassembled WGS sequence"/>
</dbReference>
<dbReference type="AlphaFoldDB" id="A0A371HUS6"/>